<name>A0AAV2L4M0_KNICA</name>
<dbReference type="Pfam" id="PF08742">
    <property type="entry name" value="C8"/>
    <property type="match status" value="4"/>
</dbReference>
<dbReference type="PROSITE" id="PS50184">
    <property type="entry name" value="VWFC_2"/>
    <property type="match status" value="3"/>
</dbReference>
<organism evidence="12 13">
    <name type="scientific">Knipowitschia caucasica</name>
    <name type="common">Caucasian dwarf goby</name>
    <name type="synonym">Pomatoschistus caucasicus</name>
    <dbReference type="NCBI Taxonomy" id="637954"/>
    <lineage>
        <taxon>Eukaryota</taxon>
        <taxon>Metazoa</taxon>
        <taxon>Chordata</taxon>
        <taxon>Craniata</taxon>
        <taxon>Vertebrata</taxon>
        <taxon>Euteleostomi</taxon>
        <taxon>Actinopterygii</taxon>
        <taxon>Neopterygii</taxon>
        <taxon>Teleostei</taxon>
        <taxon>Neoteleostei</taxon>
        <taxon>Acanthomorphata</taxon>
        <taxon>Gobiaria</taxon>
        <taxon>Gobiiformes</taxon>
        <taxon>Gobioidei</taxon>
        <taxon>Gobiidae</taxon>
        <taxon>Gobiinae</taxon>
        <taxon>Knipowitschia</taxon>
    </lineage>
</organism>
<protein>
    <submittedName>
        <fullName evidence="12">Uncharacterized protein</fullName>
    </submittedName>
</protein>
<feature type="domain" description="VWFC" evidence="10">
    <location>
        <begin position="1726"/>
        <end position="1794"/>
    </location>
</feature>
<dbReference type="Gene3D" id="2.10.25.10">
    <property type="entry name" value="Laminin"/>
    <property type="match status" value="3"/>
</dbReference>
<feature type="domain" description="VWFC" evidence="10">
    <location>
        <begin position="1282"/>
        <end position="1348"/>
    </location>
</feature>
<evidence type="ECO:0000256" key="5">
    <source>
        <dbReference type="ARBA" id="ARBA00023157"/>
    </source>
</evidence>
<evidence type="ECO:0000256" key="7">
    <source>
        <dbReference type="PROSITE-ProRule" id="PRU00039"/>
    </source>
</evidence>
<dbReference type="InterPro" id="IPR001007">
    <property type="entry name" value="VWF_dom"/>
</dbReference>
<dbReference type="EMBL" id="OZ035842">
    <property type="protein sequence ID" value="CAL1595102.1"/>
    <property type="molecule type" value="Genomic_DNA"/>
</dbReference>
<dbReference type="InterPro" id="IPR002919">
    <property type="entry name" value="TIL_dom"/>
</dbReference>
<feature type="chain" id="PRO_5043797055" evidence="8">
    <location>
        <begin position="21"/>
        <end position="1967"/>
    </location>
</feature>
<keyword evidence="3 8" id="KW-0732">Signal</keyword>
<comment type="caution">
    <text evidence="7">Lacks conserved residue(s) required for the propagation of feature annotation.</text>
</comment>
<evidence type="ECO:0000256" key="2">
    <source>
        <dbReference type="ARBA" id="ARBA00022525"/>
    </source>
</evidence>
<dbReference type="SMART" id="SM00214">
    <property type="entry name" value="VWC"/>
    <property type="match status" value="4"/>
</dbReference>
<evidence type="ECO:0000313" key="12">
    <source>
        <dbReference type="EMBL" id="CAL1595102.1"/>
    </source>
</evidence>
<keyword evidence="5" id="KW-1015">Disulfide bond</keyword>
<dbReference type="Pfam" id="PF25962">
    <property type="entry name" value="TIL_OTOGL_Mucin"/>
    <property type="match status" value="1"/>
</dbReference>
<evidence type="ECO:0000256" key="8">
    <source>
        <dbReference type="SAM" id="SignalP"/>
    </source>
</evidence>
<keyword evidence="2" id="KW-0964">Secreted</keyword>
<keyword evidence="6" id="KW-0325">Glycoprotein</keyword>
<feature type="domain" description="VWFD" evidence="11">
    <location>
        <begin position="64"/>
        <end position="235"/>
    </location>
</feature>
<feature type="signal peptide" evidence="8">
    <location>
        <begin position="1"/>
        <end position="20"/>
    </location>
</feature>
<dbReference type="InterPro" id="IPR014853">
    <property type="entry name" value="VWF/SSPO/ZAN-like_Cys-rich_dom"/>
</dbReference>
<reference evidence="12 13" key="1">
    <citation type="submission" date="2024-04" db="EMBL/GenBank/DDBJ databases">
        <authorList>
            <person name="Waldvogel A.-M."/>
            <person name="Schoenle A."/>
        </authorList>
    </citation>
    <scope>NUCLEOTIDE SEQUENCE [LARGE SCALE GENOMIC DNA]</scope>
</reference>
<proteinExistence type="predicted"/>
<dbReference type="PROSITE" id="PS51233">
    <property type="entry name" value="VWFD"/>
    <property type="match status" value="4"/>
</dbReference>
<dbReference type="Proteomes" id="UP001497482">
    <property type="component" value="Chromosome 20"/>
</dbReference>
<dbReference type="SUPFAM" id="SSF57567">
    <property type="entry name" value="Serine protease inhibitors"/>
    <property type="match status" value="3"/>
</dbReference>
<dbReference type="PROSITE" id="PS01208">
    <property type="entry name" value="VWFC_1"/>
    <property type="match status" value="1"/>
</dbReference>
<dbReference type="InterPro" id="IPR036084">
    <property type="entry name" value="Ser_inhib-like_sf"/>
</dbReference>
<feature type="domain" description="VWFC" evidence="10">
    <location>
        <begin position="1620"/>
        <end position="1688"/>
    </location>
</feature>
<evidence type="ECO:0000256" key="1">
    <source>
        <dbReference type="ARBA" id="ARBA00004613"/>
    </source>
</evidence>
<dbReference type="InterPro" id="IPR001846">
    <property type="entry name" value="VWF_type-D"/>
</dbReference>
<comment type="subcellular location">
    <subcellularLocation>
        <location evidence="1">Secreted</location>
    </subcellularLocation>
</comment>
<sequence>MRTGAMWFLLLWLSAGFALAAGGKSMQNMPNNVIMGKPLPFTQYMAGTTTPIPIVRGVKASHDQLCSTWGNHHFKTFDGDFFQLPRACNYIFTHHCKGTYETFNIQLERRGNLQEPSLHRVEMKLDGVDVELYKNNIKVNDQPVTVPYNSDGVSIQREQSYIKIKAELGLVAFWNEEDAFWVELKDKFRNQTCGICGDYNGEQHYNEFIDEIGETKSLESFAEEWKVDGPKDQCKEINSPDMKLCATKGTFCEDILTSLSFSMCKDLVDVDSFIDTCKKDQCHDKNHNSSSLCATLSEFSRQCAHNGGEPGRWRRASQCDFKCSSNMEYKECGSPCKNTCRNPDRSEVCTKHCMDGCFCPSGTVWDDISNTGCIPVSSCLCEHKGEPKRWYSDKCMECTCVNAKWECDSKQCPGVCSILGGSHVSTFDDKTYRFHGQCSYTLSKDTNGTFSIVGDLYKCGNLDHSTCLSSVSVQMPKSSLTIDDSGKVFSNKQTTTLPLILDEVTVFQPSNFYIIAETIFGITLEIQIEPVMQIYIKSSPSNKGKLKGLCGNFNDNIRDDFETTNGPREEIAAMFANEWKFDQTCKDVNAPQGNPCDLSMDRERFAIEMCGKLTEKNSIFSECHRTIDPEVYKHTCIYDTCAYEKSEKALCAAISSYVYDCAAEGITLENWRQDVCQNYSCPANLVYGYKMTSCGRTCRHLSEPDPACRIKFTPVDGCGCSEGTYLTDNGDCVSASECPCYVGDKVLHNAQYVTVQGKTCKCINGKLKCKDQGEQECQHPMEYFNCSEAGAGARGAECQKTCHSSGNICESRYCVSGCVCPHGLVSNGEGKCIEEEDCPCTHGGVTYERGDSIKIDCNSCTCQGRNWGCTKKVCDGTCTRYGEGNYITFDQKRFFFSGSCEYTLAQDYCGKDENGTFRVLIRNHPCDTEGDCMTITVFLGNDKIVFDEESVKLPEWTGKGIPYKIHTVGLYLVMEAETGIVLMWNRGTTIMIKIKSTFKGKVCGLCGNYDDNIKNDWTTRSNEPVVEAFEFGNSWKKSSTCGDEKPSNNSCDLYSHRHAWAKKHCSIILSSTFNECHSRVEPQEYYDACERDTCGCNTGGDCDCFCSAVAAYAAACNKAGVCVRWRTPTICPLFCDYYNTDGHCEWHYEPCGKSCLRTCKNPSGKCFTEIPTLEGCYPHCPEEKIYLDEDDMKCKSEQECGCYDEEGNHYEDGDPMPPPPPWQNCICSSMERECITEGCVCEYNNQDFKPGEFIKKVNSQNECYDLFCTMACTLKQVPCLRGNCSYLDPPRENGESWISDCMIHTCKNGKTISEPVQCPSVTKPACANGRQATKVYENGGCCYHYECPCVCAGWADKSSKYTNIVKLNGKRISPTYSNGDLNIMSTSVELRLRIPAIHAVVVFKSLQFSVELPSSLFHNNTEGQCGTCDNDTSNDCRLPNGQLRPCPTSAHEWRVPDIKKPYCNHKPPPTTVPPTTVPPTTPPPDPLCDVIISDVFKKCHVAIDPNPFYDACNYDVWHNTTGCASLEVYASLCAQESICVSWRIATDGVCDYNCPAGQIYKPCGSTVVETCNARYNDQYISKCRGQSVADKVECESFMEGCYCPDGLTKFSSDSDYCVSSCCTGPNGEPKELGETWKSGCSVCICDSNTLSVRCNTLPCPTPQYVPCDKEGQVRVNYTEDCCQKHKCECDVKLCDDTKPVCKPGFELNIETPKDSCCSHFTCVPKNVCVFNDTEYKPGASFSNEQCEHCICTERKNTESSLNEYECAEISCQKNCSEGYVYDEPNPGQCCGECKKENCVVKLEGSNTTVIIKPSTSWSPPDDPCTKYHCKEENGELTTTEKQIECPTFDPSKCIAGTEQTDANGCCRTCTEIVPDCGISRNRTYIETGGCKSINTVELTSCEGSCGISSSKYSAASNMMMHECTCCQELQTRKIEVELRCADNSIMKHSYISVEKCGCHVAKCKDSS</sequence>
<gene>
    <name evidence="12" type="ORF">KC01_LOCUS23968</name>
</gene>
<accession>A0AAV2L4M0</accession>
<evidence type="ECO:0000313" key="13">
    <source>
        <dbReference type="Proteomes" id="UP001497482"/>
    </source>
</evidence>
<feature type="domain" description="VWFD" evidence="11">
    <location>
        <begin position="876"/>
        <end position="1042"/>
    </location>
</feature>
<dbReference type="FunFam" id="2.10.25.10:FF:000674">
    <property type="entry name" value="Mucin-2"/>
    <property type="match status" value="1"/>
</dbReference>
<dbReference type="InterPro" id="IPR006207">
    <property type="entry name" value="Cys_knot_C"/>
</dbReference>
<feature type="domain" description="VWFD" evidence="11">
    <location>
        <begin position="1232"/>
        <end position="1464"/>
    </location>
</feature>
<dbReference type="InterPro" id="IPR058753">
    <property type="entry name" value="TIL_OTOGL_Mucin"/>
</dbReference>
<dbReference type="SMART" id="SM00215">
    <property type="entry name" value="VWC_out"/>
    <property type="match status" value="3"/>
</dbReference>
<evidence type="ECO:0000259" key="10">
    <source>
        <dbReference type="PROSITE" id="PS50184"/>
    </source>
</evidence>
<dbReference type="PROSITE" id="PS01185">
    <property type="entry name" value="CTCK_1"/>
    <property type="match status" value="1"/>
</dbReference>
<dbReference type="FunFam" id="2.10.25.10:FF:000153">
    <property type="entry name" value="MUC5B isoform 1"/>
    <property type="match status" value="1"/>
</dbReference>
<dbReference type="GO" id="GO:0005615">
    <property type="term" value="C:extracellular space"/>
    <property type="evidence" value="ECO:0007669"/>
    <property type="project" value="TreeGrafter"/>
</dbReference>
<evidence type="ECO:0000256" key="6">
    <source>
        <dbReference type="ARBA" id="ARBA00023180"/>
    </source>
</evidence>
<dbReference type="PANTHER" id="PTHR11339">
    <property type="entry name" value="EXTRACELLULAR MATRIX GLYCOPROTEIN RELATED"/>
    <property type="match status" value="1"/>
</dbReference>
<evidence type="ECO:0000256" key="3">
    <source>
        <dbReference type="ARBA" id="ARBA00022729"/>
    </source>
</evidence>
<keyword evidence="13" id="KW-1185">Reference proteome</keyword>
<feature type="domain" description="VWFD" evidence="11">
    <location>
        <begin position="414"/>
        <end position="586"/>
    </location>
</feature>
<dbReference type="SMART" id="SM00041">
    <property type="entry name" value="CT"/>
    <property type="match status" value="1"/>
</dbReference>
<dbReference type="PANTHER" id="PTHR11339:SF408">
    <property type="entry name" value="MUCIN-5B"/>
    <property type="match status" value="1"/>
</dbReference>
<evidence type="ECO:0000259" key="9">
    <source>
        <dbReference type="PROSITE" id="PS01225"/>
    </source>
</evidence>
<dbReference type="SMART" id="SM00832">
    <property type="entry name" value="C8"/>
    <property type="match status" value="4"/>
</dbReference>
<dbReference type="Pfam" id="PF00094">
    <property type="entry name" value="VWD"/>
    <property type="match status" value="4"/>
</dbReference>
<dbReference type="PROSITE" id="PS01225">
    <property type="entry name" value="CTCK_2"/>
    <property type="match status" value="1"/>
</dbReference>
<dbReference type="SMART" id="SM00216">
    <property type="entry name" value="VWD"/>
    <property type="match status" value="4"/>
</dbReference>
<dbReference type="GO" id="GO:0031012">
    <property type="term" value="C:extracellular matrix"/>
    <property type="evidence" value="ECO:0007669"/>
    <property type="project" value="TreeGrafter"/>
</dbReference>
<feature type="domain" description="CTCK" evidence="9">
    <location>
        <begin position="1869"/>
        <end position="1964"/>
    </location>
</feature>
<dbReference type="InterPro" id="IPR050780">
    <property type="entry name" value="Mucin_vWF_Thrombospondin_sf"/>
</dbReference>
<keyword evidence="4" id="KW-0677">Repeat</keyword>
<evidence type="ECO:0000256" key="4">
    <source>
        <dbReference type="ARBA" id="ARBA00022737"/>
    </source>
</evidence>
<dbReference type="CDD" id="cd19941">
    <property type="entry name" value="TIL"/>
    <property type="match status" value="3"/>
</dbReference>
<evidence type="ECO:0000259" key="11">
    <source>
        <dbReference type="PROSITE" id="PS51233"/>
    </source>
</evidence>
<dbReference type="Pfam" id="PF01826">
    <property type="entry name" value="TIL"/>
    <property type="match status" value="2"/>
</dbReference>